<dbReference type="InterPro" id="IPR023984">
    <property type="entry name" value="rSAM_ocin_1"/>
</dbReference>
<dbReference type="RefSeq" id="WP_085216429.1">
    <property type="nucleotide sequence ID" value="NZ_FXAM01000002.1"/>
</dbReference>
<dbReference type="SFLD" id="SFLDS00029">
    <property type="entry name" value="Radical_SAM"/>
    <property type="match status" value="1"/>
</dbReference>
<feature type="domain" description="Elp3/MiaA/NifB-like radical SAM core" evidence="6">
    <location>
        <begin position="269"/>
        <end position="486"/>
    </location>
</feature>
<dbReference type="GO" id="GO:0003824">
    <property type="term" value="F:catalytic activity"/>
    <property type="evidence" value="ECO:0007669"/>
    <property type="project" value="InterPro"/>
</dbReference>
<dbReference type="InterPro" id="IPR007197">
    <property type="entry name" value="rSAM"/>
</dbReference>
<dbReference type="InterPro" id="IPR051198">
    <property type="entry name" value="BchE-like"/>
</dbReference>
<evidence type="ECO:0000313" key="7">
    <source>
        <dbReference type="EMBL" id="SMF97393.1"/>
    </source>
</evidence>
<dbReference type="AlphaFoldDB" id="A0A1Y6D9M7"/>
<proteinExistence type="predicted"/>
<dbReference type="EMBL" id="FXAM01000002">
    <property type="protein sequence ID" value="SMF97393.1"/>
    <property type="molecule type" value="Genomic_DNA"/>
</dbReference>
<dbReference type="NCBIfam" id="TIGR03975">
    <property type="entry name" value="rSAM_ocin_1"/>
    <property type="match status" value="1"/>
</dbReference>
<dbReference type="Pfam" id="PF04055">
    <property type="entry name" value="Radical_SAM"/>
    <property type="match status" value="1"/>
</dbReference>
<comment type="cofactor">
    <cofactor evidence="1">
        <name>[4Fe-4S] cluster</name>
        <dbReference type="ChEBI" id="CHEBI:49883"/>
    </cofactor>
</comment>
<evidence type="ECO:0000256" key="1">
    <source>
        <dbReference type="ARBA" id="ARBA00001966"/>
    </source>
</evidence>
<dbReference type="STRING" id="1760988.SAMN02949497_0420"/>
<dbReference type="GO" id="GO:0051536">
    <property type="term" value="F:iron-sulfur cluster binding"/>
    <property type="evidence" value="ECO:0007669"/>
    <property type="project" value="UniProtKB-KW"/>
</dbReference>
<evidence type="ECO:0000256" key="4">
    <source>
        <dbReference type="ARBA" id="ARBA00023004"/>
    </source>
</evidence>
<evidence type="ECO:0000256" key="2">
    <source>
        <dbReference type="ARBA" id="ARBA00022691"/>
    </source>
</evidence>
<dbReference type="InterPro" id="IPR006638">
    <property type="entry name" value="Elp3/MiaA/NifB-like_rSAM"/>
</dbReference>
<keyword evidence="2" id="KW-0949">S-adenosyl-L-methionine</keyword>
<keyword evidence="4" id="KW-0408">Iron</keyword>
<dbReference type="PANTHER" id="PTHR43409:SF7">
    <property type="entry name" value="BLL1977 PROTEIN"/>
    <property type="match status" value="1"/>
</dbReference>
<evidence type="ECO:0000256" key="3">
    <source>
        <dbReference type="ARBA" id="ARBA00022723"/>
    </source>
</evidence>
<dbReference type="Proteomes" id="UP000192923">
    <property type="component" value="Unassembled WGS sequence"/>
</dbReference>
<name>A0A1Y6D9M7_9GAMM</name>
<reference evidence="7 8" key="1">
    <citation type="submission" date="2016-12" db="EMBL/GenBank/DDBJ databases">
        <authorList>
            <person name="Song W.-J."/>
            <person name="Kurnit D.M."/>
        </authorList>
    </citation>
    <scope>NUCLEOTIDE SEQUENCE [LARGE SCALE GENOMIC DNA]</scope>
    <source>
        <strain evidence="7 8">175</strain>
    </source>
</reference>
<dbReference type="SFLD" id="SFLDG01082">
    <property type="entry name" value="B12-binding_domain_containing"/>
    <property type="match status" value="1"/>
</dbReference>
<gene>
    <name evidence="7" type="ORF">SAMN02949497_0420</name>
</gene>
<sequence>MIHWVQMPFGSITTPSLALGQFKAQLAEAGIESQVFPFNMAFSRMIGPGAYETIARFKGVETQIGEWLFAREAWGRDFGLPEERFIELCGDEIEGIPHVKDLPAWLRQVRHQVVPMFLDQCLERLLASGPLKVVAFSCTFFQAVASLALGRRIRERFPEVKLIYGGACFHGGMGEALARAAGWIDAISTGEADDVIVPLCRAMLAGQAPEGLQGILYRREPDGPLWRDADHRPLDSAGMERLPVPDFGDFFAEARRVGYFDDPAWRARILIPFESARGCWWGQKHHCTFCGLNGEGMSYRARSAASTLALLRALAERYPWAKRFQAADNIMPMSYFHDFLPVLAENPPRPDVEYFWTVKTNLHRGQIRQLAAARVLYLQPGIESLADNILKQMRKGVTALQNLFFLRACQEEGITVYWNNLIRIPGETAADYAQMVEWLPQLHHLRPAYGGAPKAECHRFSPYFFEAGRWTTDLRPMRWYAELFPADTVDIPQVAYYYEAEWKEVLGGDAYDALLEASARWTAAWREGDAAPRCVARPDGAGWRVEDTRPGAPGEHRLSPLAVRVLQALDTPTPRAKLAEQLPEVADAELDAVLADLLARHLVLDDGKRYLSLVLGEGTREPAPWQRSGLLKRVTNQRPAGVATV</sequence>
<keyword evidence="3" id="KW-0479">Metal-binding</keyword>
<evidence type="ECO:0000256" key="5">
    <source>
        <dbReference type="ARBA" id="ARBA00023014"/>
    </source>
</evidence>
<evidence type="ECO:0000259" key="6">
    <source>
        <dbReference type="SMART" id="SM00729"/>
    </source>
</evidence>
<dbReference type="Gene3D" id="3.40.50.280">
    <property type="entry name" value="Cobalamin-binding domain"/>
    <property type="match status" value="1"/>
</dbReference>
<keyword evidence="5" id="KW-0411">Iron-sulfur</keyword>
<keyword evidence="8" id="KW-1185">Reference proteome</keyword>
<dbReference type="SFLD" id="SFLDF00324">
    <property type="entry name" value="bacteriocin_maturation"/>
    <property type="match status" value="1"/>
</dbReference>
<dbReference type="SMART" id="SM00729">
    <property type="entry name" value="Elp3"/>
    <property type="match status" value="1"/>
</dbReference>
<dbReference type="OrthoDB" id="9801424at2"/>
<dbReference type="GO" id="GO:0005829">
    <property type="term" value="C:cytosol"/>
    <property type="evidence" value="ECO:0007669"/>
    <property type="project" value="TreeGrafter"/>
</dbReference>
<evidence type="ECO:0000313" key="8">
    <source>
        <dbReference type="Proteomes" id="UP000192923"/>
    </source>
</evidence>
<protein>
    <submittedName>
        <fullName evidence="7">Ribosomal peptide maturation radical SAM protein 1</fullName>
    </submittedName>
</protein>
<accession>A0A1Y6D9M7</accession>
<dbReference type="SUPFAM" id="SSF102114">
    <property type="entry name" value="Radical SAM enzymes"/>
    <property type="match status" value="1"/>
</dbReference>
<dbReference type="GO" id="GO:0046872">
    <property type="term" value="F:metal ion binding"/>
    <property type="evidence" value="ECO:0007669"/>
    <property type="project" value="UniProtKB-KW"/>
</dbReference>
<dbReference type="Gene3D" id="3.30.750.200">
    <property type="match status" value="1"/>
</dbReference>
<organism evidence="7 8">
    <name type="scientific">Methylomagnum ishizawai</name>
    <dbReference type="NCBI Taxonomy" id="1760988"/>
    <lineage>
        <taxon>Bacteria</taxon>
        <taxon>Pseudomonadati</taxon>
        <taxon>Pseudomonadota</taxon>
        <taxon>Gammaproteobacteria</taxon>
        <taxon>Methylococcales</taxon>
        <taxon>Methylococcaceae</taxon>
        <taxon>Methylomagnum</taxon>
    </lineage>
</organism>
<dbReference type="PANTHER" id="PTHR43409">
    <property type="entry name" value="ANAEROBIC MAGNESIUM-PROTOPORPHYRIN IX MONOMETHYL ESTER CYCLASE-RELATED"/>
    <property type="match status" value="1"/>
</dbReference>
<dbReference type="InterPro" id="IPR058240">
    <property type="entry name" value="rSAM_sf"/>
</dbReference>